<dbReference type="Proteomes" id="UP000050794">
    <property type="component" value="Unassembled WGS sequence"/>
</dbReference>
<evidence type="ECO:0000313" key="7">
    <source>
        <dbReference type="Proteomes" id="UP000050794"/>
    </source>
</evidence>
<feature type="transmembrane region" description="Helical" evidence="5">
    <location>
        <begin position="169"/>
        <end position="190"/>
    </location>
</feature>
<comment type="subcellular location">
    <subcellularLocation>
        <location evidence="1">Membrane</location>
        <topology evidence="1">Multi-pass membrane protein</topology>
    </subcellularLocation>
</comment>
<keyword evidence="4 5" id="KW-0472">Membrane</keyword>
<feature type="transmembrane region" description="Helical" evidence="5">
    <location>
        <begin position="15"/>
        <end position="37"/>
    </location>
</feature>
<name>A0A183UCQ0_TOXCA</name>
<dbReference type="WBParaSite" id="TCNE_0000627001-mRNA-1">
    <property type="protein sequence ID" value="TCNE_0000627001-mRNA-1"/>
    <property type="gene ID" value="TCNE_0000627001"/>
</dbReference>
<reference evidence="6 7" key="2">
    <citation type="submission" date="2018-11" db="EMBL/GenBank/DDBJ databases">
        <authorList>
            <consortium name="Pathogen Informatics"/>
        </authorList>
    </citation>
    <scope>NUCLEOTIDE SEQUENCE [LARGE SCALE GENOMIC DNA]</scope>
</reference>
<protein>
    <submittedName>
        <fullName evidence="8">DUF1084 domain-containing protein</fullName>
    </submittedName>
</protein>
<dbReference type="Pfam" id="PF10292">
    <property type="entry name" value="7TM_GPCR_Srab"/>
    <property type="match status" value="1"/>
</dbReference>
<feature type="transmembrane region" description="Helical" evidence="5">
    <location>
        <begin position="221"/>
        <end position="242"/>
    </location>
</feature>
<dbReference type="PANTHER" id="PTHR46561">
    <property type="entry name" value="SERPENTINE RECEPTOR, CLASS AB (CLASS A-LIKE)-RELATED"/>
    <property type="match status" value="1"/>
</dbReference>
<evidence type="ECO:0000256" key="5">
    <source>
        <dbReference type="SAM" id="Phobius"/>
    </source>
</evidence>
<keyword evidence="2 5" id="KW-0812">Transmembrane</keyword>
<gene>
    <name evidence="6" type="ORF">TCNE_LOCUS6270</name>
</gene>
<evidence type="ECO:0000256" key="3">
    <source>
        <dbReference type="ARBA" id="ARBA00022989"/>
    </source>
</evidence>
<dbReference type="InterPro" id="IPR053286">
    <property type="entry name" value="Nematode_rcpt-like_srab"/>
</dbReference>
<accession>A0A183UCQ0</accession>
<dbReference type="AlphaFoldDB" id="A0A183UCQ0"/>
<evidence type="ECO:0000313" key="8">
    <source>
        <dbReference type="WBParaSite" id="TCNE_0000627001-mRNA-1"/>
    </source>
</evidence>
<evidence type="ECO:0000256" key="1">
    <source>
        <dbReference type="ARBA" id="ARBA00004141"/>
    </source>
</evidence>
<dbReference type="EMBL" id="UYWY01019464">
    <property type="protein sequence ID" value="VDM37575.1"/>
    <property type="molecule type" value="Genomic_DNA"/>
</dbReference>
<keyword evidence="7" id="KW-1185">Reference proteome</keyword>
<organism evidence="7 8">
    <name type="scientific">Toxocara canis</name>
    <name type="common">Canine roundworm</name>
    <dbReference type="NCBI Taxonomy" id="6265"/>
    <lineage>
        <taxon>Eukaryota</taxon>
        <taxon>Metazoa</taxon>
        <taxon>Ecdysozoa</taxon>
        <taxon>Nematoda</taxon>
        <taxon>Chromadorea</taxon>
        <taxon>Rhabditida</taxon>
        <taxon>Spirurina</taxon>
        <taxon>Ascaridomorpha</taxon>
        <taxon>Ascaridoidea</taxon>
        <taxon>Toxocaridae</taxon>
        <taxon>Toxocara</taxon>
    </lineage>
</organism>
<dbReference type="GO" id="GO:0016020">
    <property type="term" value="C:membrane"/>
    <property type="evidence" value="ECO:0007669"/>
    <property type="project" value="UniProtKB-SubCell"/>
</dbReference>
<dbReference type="InterPro" id="IPR019408">
    <property type="entry name" value="7TM_GPCR_serpentine_rcpt_Srab"/>
</dbReference>
<feature type="transmembrane region" description="Helical" evidence="5">
    <location>
        <begin position="97"/>
        <end position="116"/>
    </location>
</feature>
<reference evidence="8" key="1">
    <citation type="submission" date="2016-06" db="UniProtKB">
        <authorList>
            <consortium name="WormBaseParasite"/>
        </authorList>
    </citation>
    <scope>IDENTIFICATION</scope>
</reference>
<evidence type="ECO:0000256" key="2">
    <source>
        <dbReference type="ARBA" id="ARBA00022692"/>
    </source>
</evidence>
<feature type="transmembrane region" description="Helical" evidence="5">
    <location>
        <begin position="137"/>
        <end position="163"/>
    </location>
</feature>
<keyword evidence="3 5" id="KW-1133">Transmembrane helix</keyword>
<feature type="transmembrane region" description="Helical" evidence="5">
    <location>
        <begin position="58"/>
        <end position="77"/>
    </location>
</feature>
<evidence type="ECO:0000313" key="6">
    <source>
        <dbReference type="EMBL" id="VDM37575.1"/>
    </source>
</evidence>
<sequence>MNEAQPEEVISKIEIAATAAGKLLVCGSGVALIAFIFRRELYSKHYHSNAKCLLLLHYATVALSASGMFISTSVQAYTSLTTSDRAIVFWVFAKTWFYAYVYGNCVSMSAMFSLGIERAWSTFNAHNYENTKRKHGIFLFIISILAGAICIGLLLFCSRAVYFDIAAKIMYSFAVIEVLSIAIFTLLYVYNVKWRRSQIRVFATLSHKYQVDENVTAISRLLPVAVVQTICNLFNCIVTPILVFQTRKTRSADYINIMPLYYVLLPLLTLWIDRKMQQSRVKGKRERENEVVR</sequence>
<dbReference type="PANTHER" id="PTHR46561:SF15">
    <property type="entry name" value="G_PROTEIN_RECEP_F1_2 DOMAIN-CONTAINING PROTEIN"/>
    <property type="match status" value="1"/>
</dbReference>
<feature type="transmembrane region" description="Helical" evidence="5">
    <location>
        <begin position="254"/>
        <end position="272"/>
    </location>
</feature>
<proteinExistence type="predicted"/>
<evidence type="ECO:0000256" key="4">
    <source>
        <dbReference type="ARBA" id="ARBA00023136"/>
    </source>
</evidence>